<protein>
    <submittedName>
        <fullName evidence="1">Uncharacterized protein</fullName>
    </submittedName>
</protein>
<accession>A0A165QEM5</accession>
<evidence type="ECO:0000313" key="1">
    <source>
        <dbReference type="EMBL" id="KZW03496.1"/>
    </source>
</evidence>
<dbReference type="InParanoid" id="A0A165QEM5"/>
<gene>
    <name evidence="1" type="ORF">EXIGLDRAFT_152169</name>
</gene>
<name>A0A165QEM5_EXIGL</name>
<reference evidence="1 2" key="1">
    <citation type="journal article" date="2016" name="Mol. Biol. Evol.">
        <title>Comparative Genomics of Early-Diverging Mushroom-Forming Fungi Provides Insights into the Origins of Lignocellulose Decay Capabilities.</title>
        <authorList>
            <person name="Nagy L.G."/>
            <person name="Riley R."/>
            <person name="Tritt A."/>
            <person name="Adam C."/>
            <person name="Daum C."/>
            <person name="Floudas D."/>
            <person name="Sun H."/>
            <person name="Yadav J.S."/>
            <person name="Pangilinan J."/>
            <person name="Larsson K.H."/>
            <person name="Matsuura K."/>
            <person name="Barry K."/>
            <person name="Labutti K."/>
            <person name="Kuo R."/>
            <person name="Ohm R.A."/>
            <person name="Bhattacharya S.S."/>
            <person name="Shirouzu T."/>
            <person name="Yoshinaga Y."/>
            <person name="Martin F.M."/>
            <person name="Grigoriev I.V."/>
            <person name="Hibbett D.S."/>
        </authorList>
    </citation>
    <scope>NUCLEOTIDE SEQUENCE [LARGE SCALE GENOMIC DNA]</scope>
    <source>
        <strain evidence="1 2">HHB12029</strain>
    </source>
</reference>
<sequence>MHDVSPVPRNVFLRRGHYAAVDHRMLEEQSYRVLEFRAHNLQRFTTRAPVCGRHGLRLISGRPSHSPRRQLVQQSHIEVKLRATSRVICTLTPSASVYRCASPRSGHYSRTHREAEEVVGAERHLLPASLGVVDMSCCARRSVVFTRSDSDHLVVLARKRVRCRFREALVNE</sequence>
<keyword evidence="2" id="KW-1185">Reference proteome</keyword>
<dbReference type="EMBL" id="KV425883">
    <property type="protein sequence ID" value="KZW03496.1"/>
    <property type="molecule type" value="Genomic_DNA"/>
</dbReference>
<organism evidence="1 2">
    <name type="scientific">Exidia glandulosa HHB12029</name>
    <dbReference type="NCBI Taxonomy" id="1314781"/>
    <lineage>
        <taxon>Eukaryota</taxon>
        <taxon>Fungi</taxon>
        <taxon>Dikarya</taxon>
        <taxon>Basidiomycota</taxon>
        <taxon>Agaricomycotina</taxon>
        <taxon>Agaricomycetes</taxon>
        <taxon>Auriculariales</taxon>
        <taxon>Exidiaceae</taxon>
        <taxon>Exidia</taxon>
    </lineage>
</organism>
<dbReference type="AlphaFoldDB" id="A0A165QEM5"/>
<proteinExistence type="predicted"/>
<dbReference type="Proteomes" id="UP000077266">
    <property type="component" value="Unassembled WGS sequence"/>
</dbReference>
<evidence type="ECO:0000313" key="2">
    <source>
        <dbReference type="Proteomes" id="UP000077266"/>
    </source>
</evidence>